<dbReference type="PANTHER" id="PTHR33712:SF7">
    <property type="entry name" value="LIGHT-INDEPENDENT PROTOCHLOROPHYLLIDE REDUCTASE SUBUNIT B"/>
    <property type="match status" value="1"/>
</dbReference>
<dbReference type="GO" id="GO:0036068">
    <property type="term" value="P:light-independent chlorophyll biosynthetic process"/>
    <property type="evidence" value="ECO:0007669"/>
    <property type="project" value="UniProtKB-UniPathway"/>
</dbReference>
<evidence type="ECO:0000256" key="8">
    <source>
        <dbReference type="ARBA" id="ARBA00022741"/>
    </source>
</evidence>
<evidence type="ECO:0000256" key="4">
    <source>
        <dbReference type="ARBA" id="ARBA00017673"/>
    </source>
</evidence>
<dbReference type="EC" id="1.3.7.7" evidence="3"/>
<evidence type="ECO:0000256" key="13">
    <source>
        <dbReference type="ARBA" id="ARBA00023171"/>
    </source>
</evidence>
<keyword evidence="12" id="KW-0411">Iron-sulfur</keyword>
<proteinExistence type="inferred from homology"/>
<dbReference type="Pfam" id="PF00148">
    <property type="entry name" value="Oxidored_nitro"/>
    <property type="match status" value="1"/>
</dbReference>
<evidence type="ECO:0000256" key="15">
    <source>
        <dbReference type="ARBA" id="ARBA00025959"/>
    </source>
</evidence>
<dbReference type="AlphaFoldDB" id="A0A097PBL0"/>
<dbReference type="EMBL" id="KM198929">
    <property type="protein sequence ID" value="AIU44659.1"/>
    <property type="molecule type" value="Genomic_DNA"/>
</dbReference>
<evidence type="ECO:0000256" key="14">
    <source>
        <dbReference type="ARBA" id="ARBA00025201"/>
    </source>
</evidence>
<reference evidence="18" key="2">
    <citation type="submission" date="2014-07" db="EMBL/GenBank/DDBJ databases">
        <authorList>
            <person name="David S.R."/>
            <person name="Jackson C.J."/>
            <person name="Adrian R.-P."/>
        </authorList>
    </citation>
    <scope>NUCLEOTIDE SEQUENCE</scope>
    <source>
        <strain evidence="18">NIES-763</strain>
    </source>
</reference>
<sequence length="440" mass="50212">MKLAYWMYTGPAHIGTLRIASSFKNVHAIMHAPLGDDYFNVMRSMLERERNYTPVTTSVVDRNVLARGSQEKVIDNIIRKDKEEQPDLILLTPTCTSSILQEDLQNFVEQASLNSTADVLLADVNHYRVNELQACDKTLEQIVRFYIEKGKTNFIRENLKTSLPSINLIGISSLGFHNNHDTREFKKLFNDLNIRINCSLPQGTTVKSLTKLPAAWANIVPYRELGVLTSQYLSKQFGLLSLILLPMGNINFNRFVRNLIYNLKVKNNEIKKITNIKLIKLLNLKWIKKESNKTNLKTKKAIIFGSANHVAALTKLLNKEVGLEIILCGTYCKSDSNWFIEQVQNYCTRILVTENHTIISNEISKLKPDIIFGTQMERHIGKRLGIACGVISSPIHIQNFPLSYKPMIGYEGVKTIMDLLFNTLNLKDRKTSFMLFKDTI</sequence>
<comment type="function">
    <text evidence="14">Component of the dark-operative protochlorophyllide reductase (DPOR) that uses Mg-ATP and reduced ferredoxin to reduce ring D of protochlorophyllide (Pchlide) to form chlorophyllide a (Chlide). This reaction is light-independent. The NB-protein (ChlN-ChlB) is the catalytic component of the complex.</text>
</comment>
<dbReference type="Gene3D" id="3.40.50.1980">
    <property type="entry name" value="Nitrogenase molybdenum iron protein domain"/>
    <property type="match status" value="3"/>
</dbReference>
<accession>A0A097PBL0</accession>
<evidence type="ECO:0000256" key="6">
    <source>
        <dbReference type="ARBA" id="ARBA00022531"/>
    </source>
</evidence>
<evidence type="ECO:0000256" key="9">
    <source>
        <dbReference type="ARBA" id="ARBA00022840"/>
    </source>
</evidence>
<comment type="pathway">
    <text evidence="1">Porphyrin-containing compound metabolism; chlorophyll biosynthesis (light-independent).</text>
</comment>
<dbReference type="PIRSF" id="PIRSF000163">
    <property type="entry name" value="PCP_ChlB"/>
    <property type="match status" value="1"/>
</dbReference>
<geneLocation type="plastid" evidence="18"/>
<dbReference type="GO" id="GO:0019685">
    <property type="term" value="P:photosynthesis, dark reaction"/>
    <property type="evidence" value="ECO:0007669"/>
    <property type="project" value="InterPro"/>
</dbReference>
<reference evidence="18" key="1">
    <citation type="journal article" date="2014" name="Mol. Phylogenet. Evol.">
        <title>Nucleotide substitution analyses of the glaucophyte Cyanophora suggest an ancestrally lower mutation rate in plastid vs mitochondrial DNA for the Archaeplastida.</title>
        <authorList>
            <person name="Smith D.R."/>
            <person name="Jackson C.J."/>
            <person name="Reyes-Prieto A."/>
        </authorList>
    </citation>
    <scope>NUCLEOTIDE SEQUENCE</scope>
    <source>
        <strain evidence="18">NIES-763</strain>
    </source>
</reference>
<feature type="domain" description="Nitrogenase/oxidoreductase component 1" evidence="17">
    <location>
        <begin position="12"/>
        <end position="424"/>
    </location>
</feature>
<dbReference type="InterPro" id="IPR000510">
    <property type="entry name" value="Nase/OxRdtase_comp1"/>
</dbReference>
<evidence type="ECO:0000256" key="10">
    <source>
        <dbReference type="ARBA" id="ARBA00023002"/>
    </source>
</evidence>
<keyword evidence="7" id="KW-0479">Metal-binding</keyword>
<keyword evidence="9" id="KW-0067">ATP-binding</keyword>
<dbReference type="Gene3D" id="1.20.89.20">
    <property type="match status" value="1"/>
</dbReference>
<protein>
    <recommendedName>
        <fullName evidence="4">Light-independent protochlorophyllide reductase subunit B</fullName>
        <ecNumber evidence="3">1.3.7.7</ecNumber>
    </recommendedName>
</protein>
<evidence type="ECO:0000256" key="11">
    <source>
        <dbReference type="ARBA" id="ARBA00023004"/>
    </source>
</evidence>
<dbReference type="InterPro" id="IPR016209">
    <property type="entry name" value="Protochlorophyllide_Rdtase"/>
</dbReference>
<dbReference type="NCBIfam" id="TIGR01278">
    <property type="entry name" value="DPOR_BchB"/>
    <property type="match status" value="1"/>
</dbReference>
<keyword evidence="6" id="KW-0602">Photosynthesis</keyword>
<dbReference type="SUPFAM" id="SSF53807">
    <property type="entry name" value="Helical backbone' metal receptor"/>
    <property type="match status" value="1"/>
</dbReference>
<evidence type="ECO:0000256" key="5">
    <source>
        <dbReference type="ARBA" id="ARBA00022485"/>
    </source>
</evidence>
<keyword evidence="11" id="KW-0408">Iron</keyword>
<dbReference type="CDD" id="cd01981">
    <property type="entry name" value="Pchlide_reductase_B"/>
    <property type="match status" value="1"/>
</dbReference>
<evidence type="ECO:0000256" key="3">
    <source>
        <dbReference type="ARBA" id="ARBA00012713"/>
    </source>
</evidence>
<keyword evidence="13" id="KW-0149">Chlorophyll biosynthesis</keyword>
<name>A0A097PBL0_CYAPA</name>
<dbReference type="PANTHER" id="PTHR33712">
    <property type="entry name" value="LIGHT-INDEPENDENT PROTOCHLOROPHYLLIDE REDUCTASE SUBUNIT B"/>
    <property type="match status" value="1"/>
</dbReference>
<dbReference type="GO" id="GO:0051539">
    <property type="term" value="F:4 iron, 4 sulfur cluster binding"/>
    <property type="evidence" value="ECO:0007669"/>
    <property type="project" value="UniProtKB-KW"/>
</dbReference>
<evidence type="ECO:0000256" key="1">
    <source>
        <dbReference type="ARBA" id="ARBA00004949"/>
    </source>
</evidence>
<gene>
    <name evidence="18" type="primary">chlB</name>
</gene>
<keyword evidence="5" id="KW-0004">4Fe-4S</keyword>
<dbReference type="UniPathway" id="UPA00670"/>
<evidence type="ECO:0000313" key="18">
    <source>
        <dbReference type="EMBL" id="AIU44659.1"/>
    </source>
</evidence>
<comment type="catalytic activity">
    <reaction evidence="16">
        <text>chlorophyllide a + oxidized 2[4Fe-4S]-[ferredoxin] + 2 ADP + 2 phosphate = protochlorophyllide a + reduced 2[4Fe-4S]-[ferredoxin] + 2 ATP + 2 H2O</text>
        <dbReference type="Rhea" id="RHEA:28202"/>
        <dbReference type="Rhea" id="RHEA-COMP:10002"/>
        <dbReference type="Rhea" id="RHEA-COMP:10004"/>
        <dbReference type="ChEBI" id="CHEBI:15377"/>
        <dbReference type="ChEBI" id="CHEBI:30616"/>
        <dbReference type="ChEBI" id="CHEBI:33722"/>
        <dbReference type="ChEBI" id="CHEBI:33723"/>
        <dbReference type="ChEBI" id="CHEBI:43474"/>
        <dbReference type="ChEBI" id="CHEBI:83348"/>
        <dbReference type="ChEBI" id="CHEBI:83350"/>
        <dbReference type="ChEBI" id="CHEBI:456216"/>
        <dbReference type="EC" id="1.3.7.7"/>
    </reaction>
</comment>
<evidence type="ECO:0000256" key="16">
    <source>
        <dbReference type="ARBA" id="ARBA00049483"/>
    </source>
</evidence>
<keyword evidence="18" id="KW-0934">Plastid</keyword>
<dbReference type="GO" id="GO:0016730">
    <property type="term" value="F:oxidoreductase activity, acting on iron-sulfur proteins as donors"/>
    <property type="evidence" value="ECO:0007669"/>
    <property type="project" value="InterPro"/>
</dbReference>
<dbReference type="InterPro" id="IPR005969">
    <property type="entry name" value="Protochl_reductB"/>
</dbReference>
<comment type="subunit">
    <text evidence="15">Protochlorophyllide reductase is composed of three subunits; ChlL, ChlN and ChlB. Forms a heterotetramer of two ChlB and two ChlN subunits.</text>
</comment>
<comment type="similarity">
    <text evidence="2">Belongs to the ChlB/BchB/BchZ family.</text>
</comment>
<organism evidence="18">
    <name type="scientific">Cyanophora paradoxa</name>
    <dbReference type="NCBI Taxonomy" id="2762"/>
    <lineage>
        <taxon>Eukaryota</taxon>
        <taxon>Glaucocystophyceae</taxon>
        <taxon>Cyanophorales</taxon>
        <taxon>Cyanophoraceae</taxon>
        <taxon>Cyanophora</taxon>
    </lineage>
</organism>
<evidence type="ECO:0000256" key="2">
    <source>
        <dbReference type="ARBA" id="ARBA00008935"/>
    </source>
</evidence>
<dbReference type="GO" id="GO:0046872">
    <property type="term" value="F:metal ion binding"/>
    <property type="evidence" value="ECO:0007669"/>
    <property type="project" value="UniProtKB-KW"/>
</dbReference>
<dbReference type="GO" id="GO:0005524">
    <property type="term" value="F:ATP binding"/>
    <property type="evidence" value="ECO:0007669"/>
    <property type="project" value="UniProtKB-KW"/>
</dbReference>
<evidence type="ECO:0000256" key="7">
    <source>
        <dbReference type="ARBA" id="ARBA00022723"/>
    </source>
</evidence>
<keyword evidence="10" id="KW-0560">Oxidoreductase</keyword>
<evidence type="ECO:0000256" key="12">
    <source>
        <dbReference type="ARBA" id="ARBA00023014"/>
    </source>
</evidence>
<dbReference type="InterPro" id="IPR050152">
    <property type="entry name" value="ChlB/BchB/BchZ"/>
</dbReference>
<evidence type="ECO:0000259" key="17">
    <source>
        <dbReference type="Pfam" id="PF00148"/>
    </source>
</evidence>
<keyword evidence="8" id="KW-0547">Nucleotide-binding</keyword>